<keyword evidence="5" id="KW-0822">Tryptophan biosynthesis</keyword>
<keyword evidence="4" id="KW-0028">Amino-acid biosynthesis</keyword>
<dbReference type="SUPFAM" id="SSF51366">
    <property type="entry name" value="Ribulose-phoshate binding barrel"/>
    <property type="match status" value="1"/>
</dbReference>
<gene>
    <name evidence="10" type="primary">trpA</name>
    <name evidence="10" type="ORF">RIF23_19435</name>
</gene>
<proteinExistence type="inferred from homology"/>
<comment type="catalytic activity">
    <reaction evidence="8">
        <text>(1S,2R)-1-C-(indol-3-yl)glycerol 3-phosphate + L-serine = D-glyceraldehyde 3-phosphate + L-tryptophan + H2O</text>
        <dbReference type="Rhea" id="RHEA:10532"/>
        <dbReference type="ChEBI" id="CHEBI:15377"/>
        <dbReference type="ChEBI" id="CHEBI:33384"/>
        <dbReference type="ChEBI" id="CHEBI:57912"/>
        <dbReference type="ChEBI" id="CHEBI:58866"/>
        <dbReference type="ChEBI" id="CHEBI:59776"/>
        <dbReference type="EC" id="4.2.1.20"/>
    </reaction>
</comment>
<dbReference type="Proteomes" id="UP001250214">
    <property type="component" value="Unassembled WGS sequence"/>
</dbReference>
<organism evidence="10 11">
    <name type="scientific">Lipingzhangella rawalii</name>
    <dbReference type="NCBI Taxonomy" id="2055835"/>
    <lineage>
        <taxon>Bacteria</taxon>
        <taxon>Bacillati</taxon>
        <taxon>Actinomycetota</taxon>
        <taxon>Actinomycetes</taxon>
        <taxon>Streptosporangiales</taxon>
        <taxon>Nocardiopsidaceae</taxon>
        <taxon>Lipingzhangella</taxon>
    </lineage>
</organism>
<protein>
    <recommendedName>
        <fullName evidence="3">tryptophan synthase</fullName>
        <ecNumber evidence="3">4.2.1.20</ecNumber>
    </recommendedName>
</protein>
<accession>A0ABU2HCD3</accession>
<dbReference type="PANTHER" id="PTHR43406">
    <property type="entry name" value="TRYPTOPHAN SYNTHASE, ALPHA CHAIN"/>
    <property type="match status" value="1"/>
</dbReference>
<evidence type="ECO:0000256" key="4">
    <source>
        <dbReference type="ARBA" id="ARBA00022605"/>
    </source>
</evidence>
<evidence type="ECO:0000313" key="11">
    <source>
        <dbReference type="Proteomes" id="UP001250214"/>
    </source>
</evidence>
<dbReference type="GO" id="GO:0004834">
    <property type="term" value="F:tryptophan synthase activity"/>
    <property type="evidence" value="ECO:0007669"/>
    <property type="project" value="UniProtKB-EC"/>
</dbReference>
<keyword evidence="6" id="KW-0057">Aromatic amino acid biosynthesis</keyword>
<dbReference type="NCBIfam" id="TIGR00262">
    <property type="entry name" value="trpA"/>
    <property type="match status" value="1"/>
</dbReference>
<dbReference type="PANTHER" id="PTHR43406:SF1">
    <property type="entry name" value="TRYPTOPHAN SYNTHASE ALPHA CHAIN, CHLOROPLASTIC"/>
    <property type="match status" value="1"/>
</dbReference>
<dbReference type="InterPro" id="IPR011060">
    <property type="entry name" value="RibuloseP-bd_barrel"/>
</dbReference>
<evidence type="ECO:0000256" key="6">
    <source>
        <dbReference type="ARBA" id="ARBA00023141"/>
    </source>
</evidence>
<reference evidence="11" key="1">
    <citation type="submission" date="2023-07" db="EMBL/GenBank/DDBJ databases">
        <title>Novel species in the genus Lipingzhangella isolated from Sambhar Salt Lake.</title>
        <authorList>
            <person name="Jiya N."/>
            <person name="Kajale S."/>
            <person name="Sharma A."/>
        </authorList>
    </citation>
    <scope>NUCLEOTIDE SEQUENCE [LARGE SCALE GENOMIC DNA]</scope>
    <source>
        <strain evidence="11">LS1_29</strain>
    </source>
</reference>
<evidence type="ECO:0000256" key="5">
    <source>
        <dbReference type="ARBA" id="ARBA00022822"/>
    </source>
</evidence>
<keyword evidence="11" id="KW-1185">Reference proteome</keyword>
<comment type="similarity">
    <text evidence="9">Belongs to the TrpA family.</text>
</comment>
<evidence type="ECO:0000313" key="10">
    <source>
        <dbReference type="EMBL" id="MDS1272465.1"/>
    </source>
</evidence>
<name>A0ABU2HCD3_9ACTN</name>
<evidence type="ECO:0000256" key="2">
    <source>
        <dbReference type="ARBA" id="ARBA00011270"/>
    </source>
</evidence>
<dbReference type="EMBL" id="JAVLVT010000011">
    <property type="protein sequence ID" value="MDS1272465.1"/>
    <property type="molecule type" value="Genomic_DNA"/>
</dbReference>
<comment type="caution">
    <text evidence="10">The sequence shown here is derived from an EMBL/GenBank/DDBJ whole genome shotgun (WGS) entry which is preliminary data.</text>
</comment>
<dbReference type="Gene3D" id="3.20.20.70">
    <property type="entry name" value="Aldolase class I"/>
    <property type="match status" value="1"/>
</dbReference>
<dbReference type="InterPro" id="IPR002028">
    <property type="entry name" value="Trp_synthase_suA"/>
</dbReference>
<evidence type="ECO:0000256" key="9">
    <source>
        <dbReference type="RuleBase" id="RU003662"/>
    </source>
</evidence>
<evidence type="ECO:0000256" key="8">
    <source>
        <dbReference type="ARBA" id="ARBA00049047"/>
    </source>
</evidence>
<keyword evidence="7 10" id="KW-0456">Lyase</keyword>
<dbReference type="Pfam" id="PF00290">
    <property type="entry name" value="Trp_syntA"/>
    <property type="match status" value="1"/>
</dbReference>
<evidence type="ECO:0000256" key="7">
    <source>
        <dbReference type="ARBA" id="ARBA00023239"/>
    </source>
</evidence>
<dbReference type="EC" id="4.2.1.20" evidence="3"/>
<comment type="pathway">
    <text evidence="1">Amino-acid biosynthesis; L-tryptophan biosynthesis; L-tryptophan from chorismate: step 5/5.</text>
</comment>
<sequence>MPEFFGSAGPERPALTLFLNAGDPPLPELHDLVFMLDEEGVDCLELAVPFPDSVTDGPVVRESARRALARGVGVEDVLTVVAQVRPRLRQLRIAVLADWGHTMRPRGIAAMVAAVADSGADALLAHALPPRLSEEYYRRTTAAGLPVVSTCYAQSTPATMAAAAGRATAFLYLVARYGRSGTSPTVGYSSLAETIAHLKTLTSAPVAVGFGVRTRQDVWSVAAAGADAAVIGSAGVTHIARSQEKGGDVVADFRDFVRSCSPSPDHWSAP</sequence>
<evidence type="ECO:0000256" key="3">
    <source>
        <dbReference type="ARBA" id="ARBA00012043"/>
    </source>
</evidence>
<dbReference type="RefSeq" id="WP_310914049.1">
    <property type="nucleotide sequence ID" value="NZ_JAVLVT010000011.1"/>
</dbReference>
<comment type="subunit">
    <text evidence="2">Tetramer of two alpha and two beta chains.</text>
</comment>
<dbReference type="InterPro" id="IPR013785">
    <property type="entry name" value="Aldolase_TIM"/>
</dbReference>
<evidence type="ECO:0000256" key="1">
    <source>
        <dbReference type="ARBA" id="ARBA00004733"/>
    </source>
</evidence>